<dbReference type="RefSeq" id="WP_149321365.1">
    <property type="nucleotide sequence ID" value="NZ_JARWAH010000003.1"/>
</dbReference>
<accession>A0A5D9D9H6</accession>
<gene>
    <name evidence="1" type="ORF">FZZ93_05665</name>
</gene>
<dbReference type="AlphaFoldDB" id="A0A5D9D9H6"/>
<dbReference type="InterPro" id="IPR029024">
    <property type="entry name" value="TerB-like"/>
</dbReference>
<dbReference type="GO" id="GO:0003677">
    <property type="term" value="F:DNA binding"/>
    <property type="evidence" value="ECO:0007669"/>
    <property type="project" value="InterPro"/>
</dbReference>
<proteinExistence type="predicted"/>
<keyword evidence="2" id="KW-1185">Reference proteome</keyword>
<dbReference type="Proteomes" id="UP000324260">
    <property type="component" value="Unassembled WGS sequence"/>
</dbReference>
<evidence type="ECO:0000313" key="1">
    <source>
        <dbReference type="EMBL" id="TZG40534.1"/>
    </source>
</evidence>
<dbReference type="InterPro" id="IPR009679">
    <property type="entry name" value="Phage_186_CII-like"/>
</dbReference>
<dbReference type="Pfam" id="PF06892">
    <property type="entry name" value="Phage_CP76"/>
    <property type="match status" value="1"/>
</dbReference>
<name>A0A5D9D9H6_HALER</name>
<protein>
    <submittedName>
        <fullName evidence="1">Uncharacterized protein</fullName>
    </submittedName>
</protein>
<evidence type="ECO:0000313" key="2">
    <source>
        <dbReference type="Proteomes" id="UP000324260"/>
    </source>
</evidence>
<reference evidence="1 2" key="1">
    <citation type="submission" date="2019-08" db="EMBL/GenBank/DDBJ databases">
        <title>Draft Genome Sequence of Halomonas eurihalina Isolated from Preserved Hide-surface.</title>
        <authorList>
            <person name="Hussain S.A."/>
            <person name="Xu A."/>
            <person name="Sarker M."/>
            <person name="Sommers C."/>
        </authorList>
    </citation>
    <scope>NUCLEOTIDE SEQUENCE [LARGE SCALE GENOMIC DNA]</scope>
    <source>
        <strain evidence="1 2">MS1</strain>
    </source>
</reference>
<sequence length="152" mass="17392">MDRYTEGLREAAFEYGIKRLAFDLDMSESRLYKKLDPDSGVNMTLADFFRINRILGDTRCIQAALDDLGIVATPRIDAEDEVEAEIQEMLLDQQEQASRFMHAVRQAKADGRIDASELELIRNERRSLAENGNTIMTRIEKMHEKGLRLAKA</sequence>
<organism evidence="1 2">
    <name type="scientific">Halomonas eurihalina</name>
    <dbReference type="NCBI Taxonomy" id="42566"/>
    <lineage>
        <taxon>Bacteria</taxon>
        <taxon>Pseudomonadati</taxon>
        <taxon>Pseudomonadota</taxon>
        <taxon>Gammaproteobacteria</taxon>
        <taxon>Oceanospirillales</taxon>
        <taxon>Halomonadaceae</taxon>
        <taxon>Halomonas</taxon>
    </lineage>
</organism>
<dbReference type="SUPFAM" id="SSF158682">
    <property type="entry name" value="TerB-like"/>
    <property type="match status" value="1"/>
</dbReference>
<comment type="caution">
    <text evidence="1">The sequence shown here is derived from an EMBL/GenBank/DDBJ whole genome shotgun (WGS) entry which is preliminary data.</text>
</comment>
<dbReference type="EMBL" id="VTPU01000004">
    <property type="protein sequence ID" value="TZG40534.1"/>
    <property type="molecule type" value="Genomic_DNA"/>
</dbReference>
<dbReference type="OrthoDB" id="6173518at2"/>